<dbReference type="RefSeq" id="WP_085473280.1">
    <property type="nucleotide sequence ID" value="NZ_FXAU01000004.1"/>
</dbReference>
<gene>
    <name evidence="1" type="ORF">SAMN05660862_2549</name>
</gene>
<keyword evidence="2" id="KW-1185">Reference proteome</keyword>
<dbReference type="STRING" id="561061.SAMN05660862_2549"/>
<proteinExistence type="predicted"/>
<reference evidence="1 2" key="1">
    <citation type="submission" date="2017-04" db="EMBL/GenBank/DDBJ databases">
        <authorList>
            <person name="Afonso C.L."/>
            <person name="Miller P.J."/>
            <person name="Scott M.A."/>
            <person name="Spackman E."/>
            <person name="Goraichik I."/>
            <person name="Dimitrov K.M."/>
            <person name="Suarez D.L."/>
            <person name="Swayne D.E."/>
        </authorList>
    </citation>
    <scope>NUCLEOTIDE SEQUENCE [LARGE SCALE GENOMIC DNA]</scope>
    <source>
        <strain evidence="1 2">DSM 22418</strain>
    </source>
</reference>
<accession>A0A1X7K4Q3</accession>
<dbReference type="Proteomes" id="UP000192980">
    <property type="component" value="Unassembled WGS sequence"/>
</dbReference>
<dbReference type="AlphaFoldDB" id="A0A1X7K4Q3"/>
<protein>
    <submittedName>
        <fullName evidence="1">Uncharacterized protein</fullName>
    </submittedName>
</protein>
<organism evidence="1 2">
    <name type="scientific">Sphingobacterium psychroaquaticum</name>
    <dbReference type="NCBI Taxonomy" id="561061"/>
    <lineage>
        <taxon>Bacteria</taxon>
        <taxon>Pseudomonadati</taxon>
        <taxon>Bacteroidota</taxon>
        <taxon>Sphingobacteriia</taxon>
        <taxon>Sphingobacteriales</taxon>
        <taxon>Sphingobacteriaceae</taxon>
        <taxon>Sphingobacterium</taxon>
    </lineage>
</organism>
<sequence>MRTTLSKPTHIEAVRDMAYNQMLQICDLLGWTEEYYSEHQLKEYELFLERRFHGLPKEILNKVRYSPVMAGLWKNEWISRNNSDFIPFATEMCTESMHVNELGHLVHYVPSDTDYATVYDEYCWLHNSKRLLNDADFMAQVNYAINLISK</sequence>
<dbReference type="EMBL" id="FXAU01000004">
    <property type="protein sequence ID" value="SMG35793.1"/>
    <property type="molecule type" value="Genomic_DNA"/>
</dbReference>
<name>A0A1X7K4Q3_9SPHI</name>
<evidence type="ECO:0000313" key="2">
    <source>
        <dbReference type="Proteomes" id="UP000192980"/>
    </source>
</evidence>
<evidence type="ECO:0000313" key="1">
    <source>
        <dbReference type="EMBL" id="SMG35793.1"/>
    </source>
</evidence>
<dbReference type="OrthoDB" id="799184at2"/>